<organism evidence="1 2">
    <name type="scientific">Populus trichocarpa</name>
    <name type="common">Western balsam poplar</name>
    <name type="synonym">Populus balsamifera subsp. trichocarpa</name>
    <dbReference type="NCBI Taxonomy" id="3694"/>
    <lineage>
        <taxon>Eukaryota</taxon>
        <taxon>Viridiplantae</taxon>
        <taxon>Streptophyta</taxon>
        <taxon>Embryophyta</taxon>
        <taxon>Tracheophyta</taxon>
        <taxon>Spermatophyta</taxon>
        <taxon>Magnoliopsida</taxon>
        <taxon>eudicotyledons</taxon>
        <taxon>Gunneridae</taxon>
        <taxon>Pentapetalae</taxon>
        <taxon>rosids</taxon>
        <taxon>fabids</taxon>
        <taxon>Malpighiales</taxon>
        <taxon>Salicaceae</taxon>
        <taxon>Saliceae</taxon>
        <taxon>Populus</taxon>
    </lineage>
</organism>
<protein>
    <submittedName>
        <fullName evidence="1">Uncharacterized protein</fullName>
    </submittedName>
</protein>
<proteinExistence type="predicted"/>
<sequence length="1027" mass="118511">MEDAMDDLKLVDIKKESLHKCLDQLHAQASSILSFTLEWKDLEAHCESSKAFFLRKMEELALLEKKNVEMLKVVEEREEKFEIKAKKYEECISELQNKEKQLGLVKNWIQECDLELKTRREELNMVRQEVEDCNVVLSVKKEELRLVQTQIESKERDLGSLEKLLEEHCREIFEKDEKLGSLQKSVEERLKELEFNEKEVERVRKLIANCDRDLEFKQKELRNVRNLINDCNKELSSKEMDLKMLQVRSSAKFVSNKDELDGIKKSIECSKELDLKKKELDKTKELIQECVKELDSEERELSLIKKSIEESSKDFDSRQNHLGSISVLIDEYTEELEAKEKQHDAVKKSISVRSAELKSKETELRSIEDSIKELSAKLQQKEEKLDSARQHVKHCARKIESKEEELNKIKGRMNTYVKELESREREFNAIQLSIEYRSEELKGKERQLKSVQLSIGECEKELKAMKEQKNSIQKLILECSEELQSKEKNLILARESLRECCDDLELKKVQLDSIQRSSHESNKKSEEKEKYLNSLEKTLDERLKNLGVKEMQFEERVNEIELKEQQLRLMQQSVEKYRKEVELKEQQLGSNILSSHVRVDQTENVRNPKHASSSAFQFNATTSERSSPVVNVCVSEHDLMHHGVSAEPAKVVLDIVQNWKKGVTGFDASVNRDNVVLLEQLMKVSPKISPQVKEAATKLAVLWEKNIRLETEDSMEVLMFLLFLAVYGLVSCFSRDRILRLVRVIAQQKQAPEIFKALGFADKDLAPAFIENLIEEKQYVAAARFSLAFELVSRYPPEVILGKGVDAMNGASASTGRNNSNEAQCKAIDKAISALSSILELVADYKYESKYVTGDIIRSISYLEKKREGWTRSLQAPNSVDQPQPQGRNYRTAGISCPADQPTSARVVQPQLLNPNLWNQLQQQDMRFRSDFLVDIPGVRNQSACAPIMQPHLHNSNFQDQEQLQNNNKRPRIDLLADRPQVTQDVAAYGGATQFFTATNHFGASDLNAQQSNIAGRHNWYPTWQQR</sequence>
<reference evidence="1 2" key="1">
    <citation type="journal article" date="2006" name="Science">
        <title>The genome of black cottonwood, Populus trichocarpa (Torr. &amp; Gray).</title>
        <authorList>
            <person name="Tuskan G.A."/>
            <person name="Difazio S."/>
            <person name="Jansson S."/>
            <person name="Bohlmann J."/>
            <person name="Grigoriev I."/>
            <person name="Hellsten U."/>
            <person name="Putnam N."/>
            <person name="Ralph S."/>
            <person name="Rombauts S."/>
            <person name="Salamov A."/>
            <person name="Schein J."/>
            <person name="Sterck L."/>
            <person name="Aerts A."/>
            <person name="Bhalerao R.R."/>
            <person name="Bhalerao R.P."/>
            <person name="Blaudez D."/>
            <person name="Boerjan W."/>
            <person name="Brun A."/>
            <person name="Brunner A."/>
            <person name="Busov V."/>
            <person name="Campbell M."/>
            <person name="Carlson J."/>
            <person name="Chalot M."/>
            <person name="Chapman J."/>
            <person name="Chen G.L."/>
            <person name="Cooper D."/>
            <person name="Coutinho P.M."/>
            <person name="Couturier J."/>
            <person name="Covert S."/>
            <person name="Cronk Q."/>
            <person name="Cunningham R."/>
            <person name="Davis J."/>
            <person name="Degroeve S."/>
            <person name="Dejardin A."/>
            <person name="Depamphilis C."/>
            <person name="Detter J."/>
            <person name="Dirks B."/>
            <person name="Dubchak I."/>
            <person name="Duplessis S."/>
            <person name="Ehlting J."/>
            <person name="Ellis B."/>
            <person name="Gendler K."/>
            <person name="Goodstein D."/>
            <person name="Gribskov M."/>
            <person name="Grimwood J."/>
            <person name="Groover A."/>
            <person name="Gunter L."/>
            <person name="Hamberger B."/>
            <person name="Heinze B."/>
            <person name="Helariutta Y."/>
            <person name="Henrissat B."/>
            <person name="Holligan D."/>
            <person name="Holt R."/>
            <person name="Huang W."/>
            <person name="Islam-Faridi N."/>
            <person name="Jones S."/>
            <person name="Jones-Rhoades M."/>
            <person name="Jorgensen R."/>
            <person name="Joshi C."/>
            <person name="Kangasjarvi J."/>
            <person name="Karlsson J."/>
            <person name="Kelleher C."/>
            <person name="Kirkpatrick R."/>
            <person name="Kirst M."/>
            <person name="Kohler A."/>
            <person name="Kalluri U."/>
            <person name="Larimer F."/>
            <person name="Leebens-Mack J."/>
            <person name="Leple J.C."/>
            <person name="Locascio P."/>
            <person name="Lou Y."/>
            <person name="Lucas S."/>
            <person name="Martin F."/>
            <person name="Montanini B."/>
            <person name="Napoli C."/>
            <person name="Nelson D.R."/>
            <person name="Nelson C."/>
            <person name="Nieminen K."/>
            <person name="Nilsson O."/>
            <person name="Pereda V."/>
            <person name="Peter G."/>
            <person name="Philippe R."/>
            <person name="Pilate G."/>
            <person name="Poliakov A."/>
            <person name="Razumovskaya J."/>
            <person name="Richardson P."/>
            <person name="Rinaldi C."/>
            <person name="Ritland K."/>
            <person name="Rouze P."/>
            <person name="Ryaboy D."/>
            <person name="Schmutz J."/>
            <person name="Schrader J."/>
            <person name="Segerman B."/>
            <person name="Shin H."/>
            <person name="Siddiqui A."/>
            <person name="Sterky F."/>
            <person name="Terry A."/>
            <person name="Tsai C.J."/>
            <person name="Uberbacher E."/>
            <person name="Unneberg P."/>
            <person name="Vahala J."/>
            <person name="Wall K."/>
            <person name="Wessler S."/>
            <person name="Yang G."/>
            <person name="Yin T."/>
            <person name="Douglas C."/>
            <person name="Marra M."/>
            <person name="Sandberg G."/>
            <person name="Van de Peer Y."/>
            <person name="Rokhsar D."/>
        </authorList>
    </citation>
    <scope>NUCLEOTIDE SEQUENCE [LARGE SCALE GENOMIC DNA]</scope>
    <source>
        <strain evidence="2">cv. Nisqually</strain>
    </source>
</reference>
<gene>
    <name evidence="1" type="ORF">POPTR_005G044200v4</name>
</gene>
<keyword evidence="2" id="KW-1185">Reference proteome</keyword>
<dbReference type="EMBL" id="CM009294">
    <property type="protein sequence ID" value="KAI9394039.1"/>
    <property type="molecule type" value="Genomic_DNA"/>
</dbReference>
<evidence type="ECO:0000313" key="2">
    <source>
        <dbReference type="Proteomes" id="UP000006729"/>
    </source>
</evidence>
<name>A0ACC0SYN0_POPTR</name>
<evidence type="ECO:0000313" key="1">
    <source>
        <dbReference type="EMBL" id="KAI9394039.1"/>
    </source>
</evidence>
<accession>A0ACC0SYN0</accession>
<comment type="caution">
    <text evidence="1">The sequence shown here is derived from an EMBL/GenBank/DDBJ whole genome shotgun (WGS) entry which is preliminary data.</text>
</comment>
<dbReference type="Proteomes" id="UP000006729">
    <property type="component" value="Chromosome 5"/>
</dbReference>